<evidence type="ECO:0000259" key="2">
    <source>
        <dbReference type="Pfam" id="PF07811"/>
    </source>
</evidence>
<feature type="transmembrane region" description="Helical" evidence="1">
    <location>
        <begin position="12"/>
        <end position="33"/>
    </location>
</feature>
<reference evidence="3 4" key="1">
    <citation type="submission" date="2019-06" db="EMBL/GenBank/DDBJ databases">
        <title>Sequencing the genomes of 1000 actinobacteria strains.</title>
        <authorList>
            <person name="Klenk H.-P."/>
        </authorList>
    </citation>
    <scope>NUCLEOTIDE SEQUENCE [LARGE SCALE GENOMIC DNA]</scope>
    <source>
        <strain evidence="3 4">DSM 18082</strain>
    </source>
</reference>
<protein>
    <submittedName>
        <fullName evidence="3">TadE-like protein</fullName>
    </submittedName>
</protein>
<dbReference type="AlphaFoldDB" id="A0A542ZGM6"/>
<comment type="caution">
    <text evidence="3">The sequence shown here is derived from an EMBL/GenBank/DDBJ whole genome shotgun (WGS) entry which is preliminary data.</text>
</comment>
<feature type="domain" description="TadE-like" evidence="2">
    <location>
        <begin position="12"/>
        <end position="54"/>
    </location>
</feature>
<dbReference type="InterPro" id="IPR012495">
    <property type="entry name" value="TadE-like_dom"/>
</dbReference>
<dbReference type="Pfam" id="PF07811">
    <property type="entry name" value="TadE"/>
    <property type="match status" value="1"/>
</dbReference>
<keyword evidence="1" id="KW-1133">Transmembrane helix</keyword>
<accession>A0A542ZGM6</accession>
<dbReference type="Proteomes" id="UP000319514">
    <property type="component" value="Unassembled WGS sequence"/>
</dbReference>
<proteinExistence type="predicted"/>
<keyword evidence="1" id="KW-0472">Membrane</keyword>
<keyword evidence="1" id="KW-0812">Transmembrane</keyword>
<evidence type="ECO:0000313" key="3">
    <source>
        <dbReference type="EMBL" id="TQL59471.1"/>
    </source>
</evidence>
<organism evidence="3 4">
    <name type="scientific">Oryzihumus leptocrescens</name>
    <dbReference type="NCBI Taxonomy" id="297536"/>
    <lineage>
        <taxon>Bacteria</taxon>
        <taxon>Bacillati</taxon>
        <taxon>Actinomycetota</taxon>
        <taxon>Actinomycetes</taxon>
        <taxon>Micrococcales</taxon>
        <taxon>Intrasporangiaceae</taxon>
        <taxon>Oryzihumus</taxon>
    </lineage>
</organism>
<gene>
    <name evidence="3" type="ORF">FB474_0825</name>
</gene>
<sequence length="130" mass="13435">MSRPARTRGDRGSAVVDFVLVSVLVSSLFLAVFQVGLALHVRNTLIACAAEGARLGARADTTPDDGAARARALISASLSSRWAQGVSASERPVGGVRVVQVDVAAPLPVLGWFGPSGALAVRGRAFAERQ</sequence>
<name>A0A542ZGM6_9MICO</name>
<dbReference type="RefSeq" id="WP_141787491.1">
    <property type="nucleotide sequence ID" value="NZ_BAAAKX010000013.1"/>
</dbReference>
<evidence type="ECO:0000256" key="1">
    <source>
        <dbReference type="SAM" id="Phobius"/>
    </source>
</evidence>
<evidence type="ECO:0000313" key="4">
    <source>
        <dbReference type="Proteomes" id="UP000319514"/>
    </source>
</evidence>
<dbReference type="EMBL" id="VFOQ01000001">
    <property type="protein sequence ID" value="TQL59471.1"/>
    <property type="molecule type" value="Genomic_DNA"/>
</dbReference>
<dbReference type="OrthoDB" id="3254574at2"/>
<keyword evidence="4" id="KW-1185">Reference proteome</keyword>